<sequence>MTVRGHVQARLLRLWRDLRSMATLRRREKRLSTYLLRLLCLALLAALPIKKLIQLGALGFLLATVKAAVAVALVVGVLATAFAIEAVLRRRRRLS</sequence>
<dbReference type="RefSeq" id="WP_093253034.1">
    <property type="nucleotide sequence ID" value="NZ_FNQM01000005.1"/>
</dbReference>
<keyword evidence="1" id="KW-0812">Transmembrane</keyword>
<proteinExistence type="predicted"/>
<dbReference type="Proteomes" id="UP000198703">
    <property type="component" value="Unassembled WGS sequence"/>
</dbReference>
<keyword evidence="1" id="KW-1133">Transmembrane helix</keyword>
<evidence type="ECO:0000256" key="1">
    <source>
        <dbReference type="SAM" id="Phobius"/>
    </source>
</evidence>
<keyword evidence="1" id="KW-0472">Membrane</keyword>
<evidence type="ECO:0000313" key="2">
    <source>
        <dbReference type="EMBL" id="SEA45703.1"/>
    </source>
</evidence>
<keyword evidence="3" id="KW-1185">Reference proteome</keyword>
<organism evidence="2 3">
    <name type="scientific">Rubrimonas cliftonensis</name>
    <dbReference type="NCBI Taxonomy" id="89524"/>
    <lineage>
        <taxon>Bacteria</taxon>
        <taxon>Pseudomonadati</taxon>
        <taxon>Pseudomonadota</taxon>
        <taxon>Alphaproteobacteria</taxon>
        <taxon>Rhodobacterales</taxon>
        <taxon>Paracoccaceae</taxon>
        <taxon>Rubrimonas</taxon>
    </lineage>
</organism>
<dbReference type="STRING" id="89524.SAMN05444370_105128"/>
<feature type="transmembrane region" description="Helical" evidence="1">
    <location>
        <begin position="31"/>
        <end position="49"/>
    </location>
</feature>
<accession>A0A1H4BBZ3</accession>
<evidence type="ECO:0000313" key="3">
    <source>
        <dbReference type="Proteomes" id="UP000198703"/>
    </source>
</evidence>
<reference evidence="2 3" key="1">
    <citation type="submission" date="2016-10" db="EMBL/GenBank/DDBJ databases">
        <authorList>
            <person name="de Groot N.N."/>
        </authorList>
    </citation>
    <scope>NUCLEOTIDE SEQUENCE [LARGE SCALE GENOMIC DNA]</scope>
    <source>
        <strain evidence="2 3">DSM 15345</strain>
    </source>
</reference>
<dbReference type="AlphaFoldDB" id="A0A1H4BBZ3"/>
<dbReference type="EMBL" id="FNQM01000005">
    <property type="protein sequence ID" value="SEA45703.1"/>
    <property type="molecule type" value="Genomic_DNA"/>
</dbReference>
<feature type="transmembrane region" description="Helical" evidence="1">
    <location>
        <begin position="55"/>
        <end position="88"/>
    </location>
</feature>
<gene>
    <name evidence="2" type="ORF">SAMN05444370_105128</name>
</gene>
<name>A0A1H4BBZ3_9RHOB</name>
<protein>
    <submittedName>
        <fullName evidence="2">Uncharacterized protein</fullName>
    </submittedName>
</protein>